<accession>A0A914X6R9</accession>
<evidence type="ECO:0000313" key="2">
    <source>
        <dbReference type="Proteomes" id="UP000887566"/>
    </source>
</evidence>
<dbReference type="WBParaSite" id="PSAMB.scaffold6975size8484.g29466.t1">
    <property type="protein sequence ID" value="PSAMB.scaffold6975size8484.g29466.t1"/>
    <property type="gene ID" value="PSAMB.scaffold6975size8484.g29466"/>
</dbReference>
<reference evidence="3" key="1">
    <citation type="submission" date="2022-11" db="UniProtKB">
        <authorList>
            <consortium name="WormBaseParasite"/>
        </authorList>
    </citation>
    <scope>IDENTIFICATION</scope>
</reference>
<feature type="chain" id="PRO_5037541450" evidence="1">
    <location>
        <begin position="20"/>
        <end position="77"/>
    </location>
</feature>
<organism evidence="2 3">
    <name type="scientific">Plectus sambesii</name>
    <dbReference type="NCBI Taxonomy" id="2011161"/>
    <lineage>
        <taxon>Eukaryota</taxon>
        <taxon>Metazoa</taxon>
        <taxon>Ecdysozoa</taxon>
        <taxon>Nematoda</taxon>
        <taxon>Chromadorea</taxon>
        <taxon>Plectida</taxon>
        <taxon>Plectina</taxon>
        <taxon>Plectoidea</taxon>
        <taxon>Plectidae</taxon>
        <taxon>Plectus</taxon>
    </lineage>
</organism>
<dbReference type="Proteomes" id="UP000887566">
    <property type="component" value="Unplaced"/>
</dbReference>
<keyword evidence="2" id="KW-1185">Reference proteome</keyword>
<proteinExistence type="predicted"/>
<dbReference type="AlphaFoldDB" id="A0A914X6R9"/>
<evidence type="ECO:0000256" key="1">
    <source>
        <dbReference type="SAM" id="SignalP"/>
    </source>
</evidence>
<sequence>MSSQKIIVALMVLVAIAAAVPKGGLIPDPLAKTIAVDNDGNSTGLLADCAAQPTDVQCILCHCAWVNNHCVGSTSIC</sequence>
<evidence type="ECO:0000313" key="3">
    <source>
        <dbReference type="WBParaSite" id="PSAMB.scaffold6975size8484.g29466.t1"/>
    </source>
</evidence>
<keyword evidence="1" id="KW-0732">Signal</keyword>
<name>A0A914X6R9_9BILA</name>
<protein>
    <submittedName>
        <fullName evidence="3">Uncharacterized protein</fullName>
    </submittedName>
</protein>
<feature type="signal peptide" evidence="1">
    <location>
        <begin position="1"/>
        <end position="19"/>
    </location>
</feature>